<dbReference type="Pfam" id="PF25209">
    <property type="entry name" value="Phage_capsid_4"/>
    <property type="match status" value="1"/>
</dbReference>
<proteinExistence type="predicted"/>
<dbReference type="AlphaFoldDB" id="A0A6M3J3X0"/>
<protein>
    <submittedName>
        <fullName evidence="1">Putative capsid protein</fullName>
    </submittedName>
</protein>
<name>A0A6M3J3X0_9ZZZZ</name>
<gene>
    <name evidence="1" type="ORF">MM415B00475_0023</name>
</gene>
<evidence type="ECO:0000313" key="1">
    <source>
        <dbReference type="EMBL" id="QJA64689.1"/>
    </source>
</evidence>
<reference evidence="1" key="1">
    <citation type="submission" date="2020-03" db="EMBL/GenBank/DDBJ databases">
        <title>The deep terrestrial virosphere.</title>
        <authorList>
            <person name="Holmfeldt K."/>
            <person name="Nilsson E."/>
            <person name="Simone D."/>
            <person name="Lopez-Fernandez M."/>
            <person name="Wu X."/>
            <person name="de Brujin I."/>
            <person name="Lundin D."/>
            <person name="Andersson A."/>
            <person name="Bertilsson S."/>
            <person name="Dopson M."/>
        </authorList>
    </citation>
    <scope>NUCLEOTIDE SEQUENCE</scope>
    <source>
        <strain evidence="1">MM415B00475</strain>
    </source>
</reference>
<dbReference type="EMBL" id="MT141524">
    <property type="protein sequence ID" value="QJA64689.1"/>
    <property type="molecule type" value="Genomic_DNA"/>
</dbReference>
<organism evidence="1">
    <name type="scientific">viral metagenome</name>
    <dbReference type="NCBI Taxonomy" id="1070528"/>
    <lineage>
        <taxon>unclassified sequences</taxon>
        <taxon>metagenomes</taxon>
        <taxon>organismal metagenomes</taxon>
    </lineage>
</organism>
<sequence length="313" mass="35196">MGNPMVSSQFIRLLDDRLRKVEVDSFKELPSMIDRLFGVIKSDKAWEEFYGIGAVPDIPAFNGALEYLSVAPQYYTRIEPKEYAGAITIERKLIDDERYGVIKSRQQGLVDSLIRVREKLGAQAFGYAFSSAFTFQTSEEGVALCSSSHTTKSGAATTTGFSNAGTSALSKTSIAATRILMRQFRNESGSRIVIEPDTLIVPDNLYDTACEAVGTNFAGATSMMDPDSANGKINSQYKRWSVIAYPRLDDYDTNNWFMVDSKKMKEYLLWVDRVAPDIETTKDFESKMFKQSIYSRFGYGFTEWRFCFGHSVS</sequence>
<accession>A0A6M3J3X0</accession>